<reference evidence="3 4" key="1">
    <citation type="submission" date="2024-03" db="EMBL/GenBank/DDBJ databases">
        <title>Aureococcus anophagefferens CCMP1851 and Kratosvirus quantuckense: Draft genome of a second virus-susceptible host strain in the model system.</title>
        <authorList>
            <person name="Chase E."/>
            <person name="Truchon A.R."/>
            <person name="Schepens W."/>
            <person name="Wilhelm S.W."/>
        </authorList>
    </citation>
    <scope>NUCLEOTIDE SEQUENCE [LARGE SCALE GENOMIC DNA]</scope>
    <source>
        <strain evidence="3 4">CCMP1851</strain>
    </source>
</reference>
<dbReference type="InterPro" id="IPR018946">
    <property type="entry name" value="PhoD-like_MPP"/>
</dbReference>
<dbReference type="PANTHER" id="PTHR33987:SF1">
    <property type="entry name" value="CALCINEURIN-LIKE METALLO-PHOSPHOESTERASE SUPERFAMILY PROTEIN"/>
    <property type="match status" value="1"/>
</dbReference>
<evidence type="ECO:0000259" key="2">
    <source>
        <dbReference type="Pfam" id="PF09423"/>
    </source>
</evidence>
<protein>
    <submittedName>
        <fullName evidence="3">Phosphodiesterase alkaline phosphatase D family protein</fullName>
    </submittedName>
</protein>
<dbReference type="InterPro" id="IPR029052">
    <property type="entry name" value="Metallo-depent_PP-like"/>
</dbReference>
<dbReference type="Gene3D" id="3.60.21.70">
    <property type="entry name" value="PhoD-like phosphatase"/>
    <property type="match status" value="1"/>
</dbReference>
<evidence type="ECO:0000313" key="3">
    <source>
        <dbReference type="EMBL" id="KAK7230407.1"/>
    </source>
</evidence>
<comment type="caution">
    <text evidence="3">The sequence shown here is derived from an EMBL/GenBank/DDBJ whole genome shotgun (WGS) entry which is preliminary data.</text>
</comment>
<keyword evidence="1" id="KW-0732">Signal</keyword>
<feature type="domain" description="PhoD-like phosphatase metallophosphatase" evidence="2">
    <location>
        <begin position="90"/>
        <end position="274"/>
    </location>
</feature>
<feature type="signal peptide" evidence="1">
    <location>
        <begin position="1"/>
        <end position="15"/>
    </location>
</feature>
<accession>A0ABR1FGK4</accession>
<evidence type="ECO:0000256" key="1">
    <source>
        <dbReference type="SAM" id="SignalP"/>
    </source>
</evidence>
<dbReference type="Proteomes" id="UP001363151">
    <property type="component" value="Unassembled WGS sequence"/>
</dbReference>
<gene>
    <name evidence="3" type="ORF">SO694_00189011</name>
</gene>
<dbReference type="Pfam" id="PF09423">
    <property type="entry name" value="PhoD"/>
    <property type="match status" value="1"/>
</dbReference>
<dbReference type="PANTHER" id="PTHR33987">
    <property type="entry name" value="CALCINEURIN-LIKE METALLO-PHOSPHOESTERASE SUPERFAMILY PROTEIN"/>
    <property type="match status" value="1"/>
</dbReference>
<evidence type="ECO:0000313" key="4">
    <source>
        <dbReference type="Proteomes" id="UP001363151"/>
    </source>
</evidence>
<keyword evidence="4" id="KW-1185">Reference proteome</keyword>
<proteinExistence type="predicted"/>
<feature type="chain" id="PRO_5047363629" evidence="1">
    <location>
        <begin position="16"/>
        <end position="373"/>
    </location>
</feature>
<dbReference type="SUPFAM" id="SSF56300">
    <property type="entry name" value="Metallo-dependent phosphatases"/>
    <property type="match status" value="1"/>
</dbReference>
<sequence length="373" mass="41236">MRWLHTSLLYSCVLAVDYTHDWPLYRAAFGSCNKQDKPQPLWPVIGAAAPQLWLWTGDARRNANYSVREGRRRRRRVGTTTTSASTTRARVAELAARRRAYVELFDDAARRRERAEERRGVYGSRRFGPPGRRATVLLLDTRSFRDDYLLPSWNVGSWCFGIPVLGRLAPLAAAALRLVSGLLDLPRRADFGGDVLGEAQWAWLERELLDARDSSFVVVASSVQVLTSNPTFESWAHFPKAKRRLLALLYATNASGVALLSGDVHHAEVAAPAPGPVCGDVVEVTSSGLTHAMSTSAVTKLLFPPLLRYFHAHRSEPGAYYADPNFGRLDFDWEARTMTVSARDGDGAAVLAAEVRSCRARPPAAPRRPGGEL</sequence>
<name>A0ABR1FGK4_AURAN</name>
<dbReference type="EMBL" id="JBBJCI010000434">
    <property type="protein sequence ID" value="KAK7230407.1"/>
    <property type="molecule type" value="Genomic_DNA"/>
</dbReference>
<dbReference type="InterPro" id="IPR038607">
    <property type="entry name" value="PhoD-like_sf"/>
</dbReference>
<organism evidence="3 4">
    <name type="scientific">Aureococcus anophagefferens</name>
    <name type="common">Harmful bloom alga</name>
    <dbReference type="NCBI Taxonomy" id="44056"/>
    <lineage>
        <taxon>Eukaryota</taxon>
        <taxon>Sar</taxon>
        <taxon>Stramenopiles</taxon>
        <taxon>Ochrophyta</taxon>
        <taxon>Pelagophyceae</taxon>
        <taxon>Pelagomonadales</taxon>
        <taxon>Pelagomonadaceae</taxon>
        <taxon>Aureococcus</taxon>
    </lineage>
</organism>